<gene>
    <name evidence="1" type="ORF">Hyperionvirus5_50</name>
</gene>
<proteinExistence type="predicted"/>
<sequence length="233" mass="25725">MGMAAEFANSCYVGPLEGLGREDMLGAARVLAGLNSSLRGYMLQRGIGIPKGTFSLGDIVHFDETSDGGASEDESDDPFSRDDADSFDCGIEGFLCTVDEWNVEMDKRKLYLRAIRAHKTYVENLKVATKVGRLLACMSKEKGASDSRINGLILAFLPREEILGFGGILIKLLMNGIYVRNLDISAEPFCGIIIAYIKEDAHTVKEAIAMVRYMHPLYREKFLKKMAAARPLE</sequence>
<reference evidence="1" key="1">
    <citation type="submission" date="2018-10" db="EMBL/GenBank/DDBJ databases">
        <title>Hidden diversity of soil giant viruses.</title>
        <authorList>
            <person name="Schulz F."/>
            <person name="Alteio L."/>
            <person name="Goudeau D."/>
            <person name="Ryan E.M."/>
            <person name="Malmstrom R.R."/>
            <person name="Blanchard J."/>
            <person name="Woyke T."/>
        </authorList>
    </citation>
    <scope>NUCLEOTIDE SEQUENCE</scope>
    <source>
        <strain evidence="1">HYV1</strain>
    </source>
</reference>
<name>A0A3G5A9S8_9VIRU</name>
<organism evidence="1">
    <name type="scientific">Hyperionvirus sp</name>
    <dbReference type="NCBI Taxonomy" id="2487770"/>
    <lineage>
        <taxon>Viruses</taxon>
        <taxon>Varidnaviria</taxon>
        <taxon>Bamfordvirae</taxon>
        <taxon>Nucleocytoviricota</taxon>
        <taxon>Megaviricetes</taxon>
        <taxon>Imitervirales</taxon>
        <taxon>Mimiviridae</taxon>
        <taxon>Klosneuvirinae</taxon>
    </lineage>
</organism>
<protein>
    <submittedName>
        <fullName evidence="1">Uncharacterized protein</fullName>
    </submittedName>
</protein>
<accession>A0A3G5A9S8</accession>
<dbReference type="EMBL" id="MK072387">
    <property type="protein sequence ID" value="AYV83244.1"/>
    <property type="molecule type" value="Genomic_DNA"/>
</dbReference>
<evidence type="ECO:0000313" key="1">
    <source>
        <dbReference type="EMBL" id="AYV83244.1"/>
    </source>
</evidence>